<proteinExistence type="predicted"/>
<evidence type="ECO:0000256" key="2">
    <source>
        <dbReference type="ARBA" id="ARBA00022737"/>
    </source>
</evidence>
<reference evidence="3 4" key="1">
    <citation type="submission" date="2016-10" db="EMBL/GenBank/DDBJ databases">
        <authorList>
            <person name="Varghese N."/>
            <person name="Submissions S."/>
        </authorList>
    </citation>
    <scope>NUCLEOTIDE SEQUENCE [LARGE SCALE GENOMIC DNA]</scope>
    <source>
        <strain evidence="3 4">DSM 17997</strain>
    </source>
</reference>
<gene>
    <name evidence="3" type="ORF">SAMN05444412_111125</name>
</gene>
<organism evidence="3 4">
    <name type="scientific">Rhodonellum ikkaensis</name>
    <dbReference type="NCBI Taxonomy" id="336829"/>
    <lineage>
        <taxon>Bacteria</taxon>
        <taxon>Pseudomonadati</taxon>
        <taxon>Bacteroidota</taxon>
        <taxon>Cytophagia</taxon>
        <taxon>Cytophagales</taxon>
        <taxon>Cytophagaceae</taxon>
        <taxon>Rhodonellum</taxon>
    </lineage>
</organism>
<evidence type="ECO:0000256" key="1">
    <source>
        <dbReference type="ARBA" id="ARBA00022614"/>
    </source>
</evidence>
<dbReference type="RefSeq" id="WP_019598835.1">
    <property type="nucleotide sequence ID" value="NZ_FNQC01000011.1"/>
</dbReference>
<dbReference type="InterPro" id="IPR050836">
    <property type="entry name" value="SDS22/Internalin_LRR"/>
</dbReference>
<sequence>MTRNKYFFLFFVMLGISSEGYSQNIGDYSKQEIKELSQKVDDQIRFLEYFLNTLGSKETSARDKDVIIRESYKKIFRDDKVQVEDDLLLDRKVITNKDVTAYLKDIEFFFKEAGFKFKVREVKPFLRDNGELSFVVSMDRTITATGLNKEKISNTKPRFVEINMDKKTNELKIASIYTTKLSRDEELAEWWSSISLEWASYFRGKFGFTNDTLTADQLYKISTLDSINISGNQIIQNLEPIEVLRDLKYMDISNTQIVELNPISNVTFLTYLNIANTPTQDIQFIKYSDRLTYLDISGTNIQDLSELGNLKQLHTLKAVKTPVMSFEVLNSFSALKSINLSESGFNNLENIQELKGLLRLDISKNFLINFDLLGKLEALEEINLNETNISDLSPLATLNSLKVVSLNQTTVENLSPLNGKSMLQRVYADRTEISEDNANEFSRKNRRVLLIHHVENLQTWWTELPETWKEVLITKNPSLDPFNPNIEDLSSLVSVDSLDLSNSQINALGPLLKFKKINHISFDNTGVQDLIPLTEMNTLTSISGVNTQVKSLQPLVNLQGITHLNFERSPISGIEMLRDLKALAYLNVDSSEMNATEIPDFLHTNPEINIIYRTAALESWWGMLDNNWKKIFMDQFDMESDPNTEMLHKLAASPELKIEKISISNLQPLLVFVNLRKLSVFDVPLMDVSAINELVLLEELKISQAPIGDLSVFSNLKELVSLNLSNTGIEDLRPLGGLTKIEVLNLSGTNIKVLRGLETLNALKDLDVASTNVRSLRPVQGLSNLKKLACFNTRLNSRAVASFKKANPECDVRYY</sequence>
<keyword evidence="2" id="KW-0677">Repeat</keyword>
<dbReference type="Gene3D" id="3.80.10.10">
    <property type="entry name" value="Ribonuclease Inhibitor"/>
    <property type="match status" value="3"/>
</dbReference>
<dbReference type="PANTHER" id="PTHR46652">
    <property type="entry name" value="LEUCINE-RICH REPEAT AND IQ DOMAIN-CONTAINING PROTEIN 1-RELATED"/>
    <property type="match status" value="1"/>
</dbReference>
<accession>A0A1H3SGK3</accession>
<dbReference type="Proteomes" id="UP000199663">
    <property type="component" value="Unassembled WGS sequence"/>
</dbReference>
<dbReference type="SUPFAM" id="SSF52058">
    <property type="entry name" value="L domain-like"/>
    <property type="match status" value="2"/>
</dbReference>
<evidence type="ECO:0000313" key="3">
    <source>
        <dbReference type="EMBL" id="SDZ36691.1"/>
    </source>
</evidence>
<comment type="caution">
    <text evidence="3">The sequence shown here is derived from an EMBL/GenBank/DDBJ whole genome shotgun (WGS) entry which is preliminary data.</text>
</comment>
<name>A0A1H3SGK3_9BACT</name>
<dbReference type="InterPro" id="IPR032675">
    <property type="entry name" value="LRR_dom_sf"/>
</dbReference>
<protein>
    <submittedName>
        <fullName evidence="3">Uncharacterized protein</fullName>
    </submittedName>
</protein>
<dbReference type="PANTHER" id="PTHR46652:SF3">
    <property type="entry name" value="LEUCINE-RICH REPEAT-CONTAINING PROTEIN 9"/>
    <property type="match status" value="1"/>
</dbReference>
<keyword evidence="4" id="KW-1185">Reference proteome</keyword>
<dbReference type="InterPro" id="IPR001611">
    <property type="entry name" value="Leu-rich_rpt"/>
</dbReference>
<evidence type="ECO:0000313" key="4">
    <source>
        <dbReference type="Proteomes" id="UP000199663"/>
    </source>
</evidence>
<dbReference type="PROSITE" id="PS51450">
    <property type="entry name" value="LRR"/>
    <property type="match status" value="2"/>
</dbReference>
<keyword evidence="1" id="KW-0433">Leucine-rich repeat</keyword>
<dbReference type="EMBL" id="FNQC01000011">
    <property type="protein sequence ID" value="SDZ36691.1"/>
    <property type="molecule type" value="Genomic_DNA"/>
</dbReference>